<dbReference type="Proteomes" id="UP000003879">
    <property type="component" value="Unassembled WGS sequence"/>
</dbReference>
<dbReference type="AlphaFoldDB" id="A0A0E2AW84"/>
<dbReference type="HOGENOM" id="CLU_3371966_0_0_10"/>
<organism evidence="1 2">
    <name type="scientific">Bacteroides fragilis CL07T12C05</name>
    <dbReference type="NCBI Taxonomy" id="997883"/>
    <lineage>
        <taxon>Bacteria</taxon>
        <taxon>Pseudomonadati</taxon>
        <taxon>Bacteroidota</taxon>
        <taxon>Bacteroidia</taxon>
        <taxon>Bacteroidales</taxon>
        <taxon>Bacteroidaceae</taxon>
        <taxon>Bacteroides</taxon>
    </lineage>
</organism>
<evidence type="ECO:0000313" key="2">
    <source>
        <dbReference type="Proteomes" id="UP000003879"/>
    </source>
</evidence>
<comment type="caution">
    <text evidence="1">The sequence shown here is derived from an EMBL/GenBank/DDBJ whole genome shotgun (WGS) entry which is preliminary data.</text>
</comment>
<dbReference type="EMBL" id="AGXN01000005">
    <property type="protein sequence ID" value="EIY99814.1"/>
    <property type="molecule type" value="Genomic_DNA"/>
</dbReference>
<name>A0A0E2AW84_BACFG</name>
<sequence length="34" mass="3962">MHGLEVSDYLIHVFHEIMNGHKDCSTYVPEAFLE</sequence>
<reference evidence="1 2" key="1">
    <citation type="submission" date="2012-02" db="EMBL/GenBank/DDBJ databases">
        <title>The Genome Sequence of Bacteroides fragilis CL07T12C05.</title>
        <authorList>
            <consortium name="The Broad Institute Genome Sequencing Platform"/>
            <person name="Earl A."/>
            <person name="Ward D."/>
            <person name="Feldgarden M."/>
            <person name="Gevers D."/>
            <person name="Zitomersky N.L."/>
            <person name="Coyne M.J."/>
            <person name="Comstock L.E."/>
            <person name="Young S.K."/>
            <person name="Zeng Q."/>
            <person name="Gargeya S."/>
            <person name="Fitzgerald M."/>
            <person name="Haas B."/>
            <person name="Abouelleil A."/>
            <person name="Alvarado L."/>
            <person name="Arachchi H.M."/>
            <person name="Berlin A."/>
            <person name="Chapman S.B."/>
            <person name="Gearin G."/>
            <person name="Goldberg J."/>
            <person name="Griggs A."/>
            <person name="Gujja S."/>
            <person name="Hansen M."/>
            <person name="Heiman D."/>
            <person name="Howarth C."/>
            <person name="Larimer J."/>
            <person name="Lui A."/>
            <person name="MacDonald P.J.P."/>
            <person name="McCowen C."/>
            <person name="Montmayeur A."/>
            <person name="Murphy C."/>
            <person name="Neiman D."/>
            <person name="Pearson M."/>
            <person name="Priest M."/>
            <person name="Roberts A."/>
            <person name="Saif S."/>
            <person name="Shea T."/>
            <person name="Sisk P."/>
            <person name="Stolte C."/>
            <person name="Sykes S."/>
            <person name="Wortman J."/>
            <person name="Nusbaum C."/>
            <person name="Birren B."/>
        </authorList>
    </citation>
    <scope>NUCLEOTIDE SEQUENCE [LARGE SCALE GENOMIC DNA]</scope>
    <source>
        <strain evidence="1 2">CL07T12C05</strain>
    </source>
</reference>
<gene>
    <name evidence="1" type="ORF">HMPREF1056_01115</name>
</gene>
<evidence type="ECO:0000313" key="1">
    <source>
        <dbReference type="EMBL" id="EIY99814.1"/>
    </source>
</evidence>
<accession>A0A0E2AW84</accession>
<protein>
    <submittedName>
        <fullName evidence="1">Uncharacterized protein</fullName>
    </submittedName>
</protein>
<proteinExistence type="predicted"/>